<evidence type="ECO:0000313" key="2">
    <source>
        <dbReference type="Proteomes" id="UP001279734"/>
    </source>
</evidence>
<keyword evidence="2" id="KW-1185">Reference proteome</keyword>
<gene>
    <name evidence="1" type="ORF">Nepgr_014272</name>
</gene>
<evidence type="ECO:0000313" key="1">
    <source>
        <dbReference type="EMBL" id="GMH12431.1"/>
    </source>
</evidence>
<proteinExistence type="predicted"/>
<accession>A0AAD3SLG1</accession>
<protein>
    <submittedName>
        <fullName evidence="1">Uncharacterized protein</fullName>
    </submittedName>
</protein>
<dbReference type="Proteomes" id="UP001279734">
    <property type="component" value="Unassembled WGS sequence"/>
</dbReference>
<sequence>MPLLKFTPMAVSMGQLQCLMECLLRAYNMEYNDSRVPKRIGWRIELLLQRAVWKCRITLRCLKCKNTPDDFMFTRMQNASCCLGAILRSFVETALSSSKVSASCSWQGMLRETMVQFTIYHEYPKAWGEPANLSESSPAIVTWKSREGSWPLMG</sequence>
<comment type="caution">
    <text evidence="1">The sequence shown here is derived from an EMBL/GenBank/DDBJ whole genome shotgun (WGS) entry which is preliminary data.</text>
</comment>
<reference evidence="1" key="1">
    <citation type="submission" date="2023-05" db="EMBL/GenBank/DDBJ databases">
        <title>Nepenthes gracilis genome sequencing.</title>
        <authorList>
            <person name="Fukushima K."/>
        </authorList>
    </citation>
    <scope>NUCLEOTIDE SEQUENCE</scope>
    <source>
        <strain evidence="1">SING2019-196</strain>
    </source>
</reference>
<name>A0AAD3SLG1_NEPGR</name>
<dbReference type="AlphaFoldDB" id="A0AAD3SLG1"/>
<organism evidence="1 2">
    <name type="scientific">Nepenthes gracilis</name>
    <name type="common">Slender pitcher plant</name>
    <dbReference type="NCBI Taxonomy" id="150966"/>
    <lineage>
        <taxon>Eukaryota</taxon>
        <taxon>Viridiplantae</taxon>
        <taxon>Streptophyta</taxon>
        <taxon>Embryophyta</taxon>
        <taxon>Tracheophyta</taxon>
        <taxon>Spermatophyta</taxon>
        <taxon>Magnoliopsida</taxon>
        <taxon>eudicotyledons</taxon>
        <taxon>Gunneridae</taxon>
        <taxon>Pentapetalae</taxon>
        <taxon>Caryophyllales</taxon>
        <taxon>Nepenthaceae</taxon>
        <taxon>Nepenthes</taxon>
    </lineage>
</organism>
<dbReference type="EMBL" id="BSYO01000012">
    <property type="protein sequence ID" value="GMH12431.1"/>
    <property type="molecule type" value="Genomic_DNA"/>
</dbReference>